<keyword evidence="4" id="KW-0564">Palmitate</keyword>
<reference evidence="7 9" key="1">
    <citation type="submission" date="2017-08" db="EMBL/GenBank/DDBJ databases">
        <title>Draft Genome Sequence of the Marine Bacterium Oceanimonas baumannii ATCC 700832.</title>
        <authorList>
            <person name="Mcclelland W.D."/>
            <person name="Brennan M.A."/>
            <person name="Trachtenberg A.M."/>
            <person name="Maclea K.S."/>
        </authorList>
    </citation>
    <scope>NUCLEOTIDE SEQUENCE [LARGE SCALE GENOMIC DNA]</scope>
    <source>
        <strain evidence="7 9">ATCC 700832</strain>
    </source>
</reference>
<evidence type="ECO:0000256" key="1">
    <source>
        <dbReference type="ARBA" id="ARBA00004459"/>
    </source>
</evidence>
<dbReference type="Pfam" id="PF05818">
    <property type="entry name" value="TraT"/>
    <property type="match status" value="1"/>
</dbReference>
<evidence type="ECO:0000313" key="8">
    <source>
        <dbReference type="EMBL" id="TDW58969.1"/>
    </source>
</evidence>
<keyword evidence="6" id="KW-0998">Cell outer membrane</keyword>
<dbReference type="AlphaFoldDB" id="A0A235CI00"/>
<organism evidence="7 9">
    <name type="scientific">Oceanimonas baumannii</name>
    <dbReference type="NCBI Taxonomy" id="129578"/>
    <lineage>
        <taxon>Bacteria</taxon>
        <taxon>Pseudomonadati</taxon>
        <taxon>Pseudomonadota</taxon>
        <taxon>Gammaproteobacteria</taxon>
        <taxon>Aeromonadales</taxon>
        <taxon>Aeromonadaceae</taxon>
        <taxon>Oceanimonas</taxon>
    </lineage>
</organism>
<reference evidence="8 10" key="2">
    <citation type="submission" date="2019-03" db="EMBL/GenBank/DDBJ databases">
        <title>Genomic Encyclopedia of Archaeal and Bacterial Type Strains, Phase II (KMG-II): from individual species to whole genera.</title>
        <authorList>
            <person name="Goeker M."/>
        </authorList>
    </citation>
    <scope>NUCLEOTIDE SEQUENCE [LARGE SCALE GENOMIC DNA]</scope>
    <source>
        <strain evidence="8 10">DSM 15594</strain>
    </source>
</reference>
<evidence type="ECO:0000313" key="10">
    <source>
        <dbReference type="Proteomes" id="UP000295058"/>
    </source>
</evidence>
<protein>
    <submittedName>
        <fullName evidence="7">Complement resistance protein TraT</fullName>
    </submittedName>
    <submittedName>
        <fullName evidence="8">TraT complement resistance protein</fullName>
    </submittedName>
</protein>
<comment type="subcellular location">
    <subcellularLocation>
        <location evidence="1">Cell outer membrane</location>
        <topology evidence="1">Lipid-anchor</topology>
    </subcellularLocation>
</comment>
<dbReference type="Proteomes" id="UP000243640">
    <property type="component" value="Unassembled WGS sequence"/>
</dbReference>
<dbReference type="EMBL" id="NQJF01000007">
    <property type="protein sequence ID" value="OYD24241.1"/>
    <property type="molecule type" value="Genomic_DNA"/>
</dbReference>
<dbReference type="PIRSF" id="PIRSF002859">
    <property type="entry name" value="Lipo_traT"/>
    <property type="match status" value="1"/>
</dbReference>
<comment type="caution">
    <text evidence="7">The sequence shown here is derived from an EMBL/GenBank/DDBJ whole genome shotgun (WGS) entry which is preliminary data.</text>
</comment>
<dbReference type="Proteomes" id="UP000295058">
    <property type="component" value="Unassembled WGS sequence"/>
</dbReference>
<feature type="chain" id="PRO_5019883698" evidence="6">
    <location>
        <begin position="22"/>
        <end position="246"/>
    </location>
</feature>
<evidence type="ECO:0000256" key="3">
    <source>
        <dbReference type="ARBA" id="ARBA00023136"/>
    </source>
</evidence>
<accession>A0A235CI00</accession>
<dbReference type="Gene3D" id="3.30.160.670">
    <property type="match status" value="1"/>
</dbReference>
<dbReference type="OrthoDB" id="9791439at2"/>
<keyword evidence="2 6" id="KW-0732">Signal</keyword>
<evidence type="ECO:0000256" key="6">
    <source>
        <dbReference type="PIRNR" id="PIRNR002859"/>
    </source>
</evidence>
<keyword evidence="3 6" id="KW-0472">Membrane</keyword>
<evidence type="ECO:0000256" key="2">
    <source>
        <dbReference type="ARBA" id="ARBA00022729"/>
    </source>
</evidence>
<evidence type="ECO:0000313" key="7">
    <source>
        <dbReference type="EMBL" id="OYD24241.1"/>
    </source>
</evidence>
<evidence type="ECO:0000313" key="9">
    <source>
        <dbReference type="Proteomes" id="UP000243640"/>
    </source>
</evidence>
<evidence type="ECO:0000256" key="5">
    <source>
        <dbReference type="ARBA" id="ARBA00023288"/>
    </source>
</evidence>
<dbReference type="GO" id="GO:0009279">
    <property type="term" value="C:cell outer membrane"/>
    <property type="evidence" value="ECO:0007669"/>
    <property type="project" value="UniProtKB-SubCell"/>
</dbReference>
<sequence>MKTGMKKLVGISLLASTLALSGCSAMHTAIKKRDLEVQTQMSDTIWLDPVSGSAKTVYLQIRNTSDKDMQIAEKLRQNFEQKGYTVTNNADHAHYWVQMNVLKVDKMDLREANSYLTSGYGAGLTGATAGALAAGYGYNSSGAAVAGGIVGGIIGIAADAMIEDVNYTMITDLQISEKVNGKVSVNSQGALAQGNAGSTNVSYSKESNRMRYQTRVVSTANKVNLEFEEAKLALEDNLARSVGGIL</sequence>
<evidence type="ECO:0000256" key="4">
    <source>
        <dbReference type="ARBA" id="ARBA00023139"/>
    </source>
</evidence>
<dbReference type="PROSITE" id="PS51257">
    <property type="entry name" value="PROKAR_LIPOPROTEIN"/>
    <property type="match status" value="1"/>
</dbReference>
<feature type="signal peptide" evidence="6">
    <location>
        <begin position="1"/>
        <end position="21"/>
    </location>
</feature>
<gene>
    <name evidence="7" type="ORF">B6S09_09205</name>
    <name evidence="8" type="ORF">LY04_01790</name>
</gene>
<dbReference type="EMBL" id="SODO01000006">
    <property type="protein sequence ID" value="TDW58969.1"/>
    <property type="molecule type" value="Genomic_DNA"/>
</dbReference>
<keyword evidence="5" id="KW-0449">Lipoprotein</keyword>
<dbReference type="InterPro" id="IPR008874">
    <property type="entry name" value="TraT_complement-R"/>
</dbReference>
<name>A0A235CI00_9GAMM</name>
<keyword evidence="10" id="KW-1185">Reference proteome</keyword>
<proteinExistence type="predicted"/>